<sequence length="273" mass="28204">MQRKKIIQHGVGLLSQSLLKLDTLLVIVMFVLGGSASASIPTANGNGLVAFSPPACSRRSPGDSTPPPSSHGRTSPTVSADRLKRSVNTSRGSASIGNSHGVNGGSSKSSARLNTQSCYATAATVSSTTGGGNSSQPPLYSTPTGNHNDSSASSSVLRCTLCQERLEDTHFVQCPSVSQHKFCFPCSRESIKVQGGSGSEIYCPSGEKCPLIGSNVPWAFMQGEIATILGEEYQKLAALAVATVGSVATSSLVSHCQIKKERDSSPSSSNALA</sequence>
<evidence type="ECO:0000313" key="7">
    <source>
        <dbReference type="EMBL" id="KFD50692.1"/>
    </source>
</evidence>
<evidence type="ECO:0000259" key="6">
    <source>
        <dbReference type="Pfam" id="PF25454"/>
    </source>
</evidence>
<dbReference type="InterPro" id="IPR057414">
    <property type="entry name" value="Zf-C3HC4_IRF-2BP1_2"/>
</dbReference>
<dbReference type="GO" id="GO:0006357">
    <property type="term" value="P:regulation of transcription by RNA polymerase II"/>
    <property type="evidence" value="ECO:0007669"/>
    <property type="project" value="TreeGrafter"/>
</dbReference>
<evidence type="ECO:0000256" key="4">
    <source>
        <dbReference type="SAM" id="MobiDB-lite"/>
    </source>
</evidence>
<dbReference type="FunFam" id="1.10.10.1580:FF:000001">
    <property type="entry name" value="interferon regulatory factor 2-binding protein 2"/>
    <property type="match status" value="1"/>
</dbReference>
<dbReference type="GO" id="GO:0005634">
    <property type="term" value="C:nucleus"/>
    <property type="evidence" value="ECO:0007669"/>
    <property type="project" value="UniProtKB-SubCell"/>
</dbReference>
<keyword evidence="5" id="KW-0472">Membrane</keyword>
<feature type="transmembrane region" description="Helical" evidence="5">
    <location>
        <begin position="21"/>
        <end position="40"/>
    </location>
</feature>
<evidence type="ECO:0000256" key="5">
    <source>
        <dbReference type="SAM" id="Phobius"/>
    </source>
</evidence>
<dbReference type="Pfam" id="PF25454">
    <property type="entry name" value="zf-C3HC4_IRF-2BP1_2"/>
    <property type="match status" value="1"/>
</dbReference>
<dbReference type="PANTHER" id="PTHR10816:SF19">
    <property type="entry name" value="PROTEIN INTERACTING WITH TTK69 AND SIN3A, ISOFORM D"/>
    <property type="match status" value="1"/>
</dbReference>
<evidence type="ECO:0000313" key="8">
    <source>
        <dbReference type="EMBL" id="KFD61278.1"/>
    </source>
</evidence>
<dbReference type="PANTHER" id="PTHR10816">
    <property type="entry name" value="MYELIN TRANSCRIPTION FACTOR 1-RELATED"/>
    <property type="match status" value="1"/>
</dbReference>
<dbReference type="EMBL" id="KL363250">
    <property type="protein sequence ID" value="KFD50692.1"/>
    <property type="molecule type" value="Genomic_DNA"/>
</dbReference>
<dbReference type="Proteomes" id="UP000030758">
    <property type="component" value="Unassembled WGS sequence"/>
</dbReference>
<keyword evidence="9" id="KW-1185">Reference proteome</keyword>
<evidence type="ECO:0000313" key="9">
    <source>
        <dbReference type="Proteomes" id="UP000030764"/>
    </source>
</evidence>
<dbReference type="EMBL" id="KL367628">
    <property type="protein sequence ID" value="KFD61278.1"/>
    <property type="molecule type" value="Genomic_DNA"/>
</dbReference>
<organism evidence="8">
    <name type="scientific">Trichuris suis</name>
    <name type="common">pig whipworm</name>
    <dbReference type="NCBI Taxonomy" id="68888"/>
    <lineage>
        <taxon>Eukaryota</taxon>
        <taxon>Metazoa</taxon>
        <taxon>Ecdysozoa</taxon>
        <taxon>Nematoda</taxon>
        <taxon>Enoplea</taxon>
        <taxon>Dorylaimia</taxon>
        <taxon>Trichinellida</taxon>
        <taxon>Trichuridae</taxon>
        <taxon>Trichuris</taxon>
    </lineage>
</organism>
<feature type="compositionally biased region" description="Polar residues" evidence="4">
    <location>
        <begin position="86"/>
        <end position="109"/>
    </location>
</feature>
<comment type="subcellular location">
    <subcellularLocation>
        <location evidence="1">Nucleus</location>
    </subcellularLocation>
</comment>
<dbReference type="SUPFAM" id="SSF57850">
    <property type="entry name" value="RING/U-box"/>
    <property type="match status" value="1"/>
</dbReference>
<dbReference type="Proteomes" id="UP000030764">
    <property type="component" value="Unassembled WGS sequence"/>
</dbReference>
<dbReference type="GO" id="GO:0003714">
    <property type="term" value="F:transcription corepressor activity"/>
    <property type="evidence" value="ECO:0007669"/>
    <property type="project" value="TreeGrafter"/>
</dbReference>
<gene>
    <name evidence="7" type="ORF">M513_08499</name>
    <name evidence="8" type="ORF">M514_08499</name>
</gene>
<dbReference type="InterPro" id="IPR044882">
    <property type="entry name" value="I2BP1/2_C3HC4-RING_sf"/>
</dbReference>
<evidence type="ECO:0000256" key="3">
    <source>
        <dbReference type="ARBA" id="ARBA00023242"/>
    </source>
</evidence>
<feature type="domain" description="Interferon regulatory factor 2-binding protein 1/2-like C3HC4 zinc finger" evidence="6">
    <location>
        <begin position="157"/>
        <end position="229"/>
    </location>
</feature>
<keyword evidence="3" id="KW-0539">Nucleus</keyword>
<reference evidence="8 9" key="1">
    <citation type="journal article" date="2014" name="Nat. Genet.">
        <title>Genome and transcriptome of the porcine whipworm Trichuris suis.</title>
        <authorList>
            <person name="Jex A.R."/>
            <person name="Nejsum P."/>
            <person name="Schwarz E.M."/>
            <person name="Hu L."/>
            <person name="Young N.D."/>
            <person name="Hall R.S."/>
            <person name="Korhonen P.K."/>
            <person name="Liao S."/>
            <person name="Thamsborg S."/>
            <person name="Xia J."/>
            <person name="Xu P."/>
            <person name="Wang S."/>
            <person name="Scheerlinck J.P."/>
            <person name="Hofmann A."/>
            <person name="Sternberg P.W."/>
            <person name="Wang J."/>
            <person name="Gasser R.B."/>
        </authorList>
    </citation>
    <scope>NUCLEOTIDE SEQUENCE [LARGE SCALE GENOMIC DNA]</scope>
    <source>
        <strain evidence="8">DCEP-RM93F</strain>
        <strain evidence="7">DCEP-RM93M</strain>
    </source>
</reference>
<evidence type="ECO:0000256" key="2">
    <source>
        <dbReference type="ARBA" id="ARBA00010802"/>
    </source>
</evidence>
<feature type="region of interest" description="Disordered" evidence="4">
    <location>
        <begin position="125"/>
        <end position="149"/>
    </location>
</feature>
<evidence type="ECO:0000256" key="1">
    <source>
        <dbReference type="ARBA" id="ARBA00004123"/>
    </source>
</evidence>
<dbReference type="Gene3D" id="1.10.10.1580">
    <property type="entry name" value="Interferon regulatory factor 2-binding protein"/>
    <property type="match status" value="1"/>
</dbReference>
<feature type="region of interest" description="Disordered" evidence="4">
    <location>
        <begin position="54"/>
        <end position="109"/>
    </location>
</feature>
<dbReference type="AlphaFoldDB" id="A0A085MVN2"/>
<proteinExistence type="inferred from homology"/>
<keyword evidence="5" id="KW-0812">Transmembrane</keyword>
<protein>
    <recommendedName>
        <fullName evidence="6">Interferon regulatory factor 2-binding protein 1/2-like C3HC4 zinc finger domain-containing protein</fullName>
    </recommendedName>
</protein>
<keyword evidence="5" id="KW-1133">Transmembrane helix</keyword>
<feature type="compositionally biased region" description="Polar residues" evidence="4">
    <location>
        <begin position="136"/>
        <end position="149"/>
    </location>
</feature>
<name>A0A085MVN2_9BILA</name>
<comment type="similarity">
    <text evidence="2">Belongs to the IRF2BP family.</text>
</comment>
<accession>A0A085MVN2</accession>